<sequence>MNLIAFFPQYFVWHYTVALMDFARTVSNFFWFLWNFFSIELLARSFFVPWKRLGEEQGSFVGRAIVGAAMRAIGIIARLALFALAALSFVVTFFALIFALALWLVLPLVIAFLLFIGIRSLFSI</sequence>
<dbReference type="AlphaFoldDB" id="A0A1G2NG89"/>
<evidence type="ECO:0000313" key="3">
    <source>
        <dbReference type="Proteomes" id="UP000177797"/>
    </source>
</evidence>
<protein>
    <submittedName>
        <fullName evidence="2">Uncharacterized protein</fullName>
    </submittedName>
</protein>
<feature type="transmembrane region" description="Helical" evidence="1">
    <location>
        <begin position="93"/>
        <end position="118"/>
    </location>
</feature>
<dbReference type="EMBL" id="MHSA01000012">
    <property type="protein sequence ID" value="OHA34411.1"/>
    <property type="molecule type" value="Genomic_DNA"/>
</dbReference>
<keyword evidence="1" id="KW-1133">Transmembrane helix</keyword>
<feature type="transmembrane region" description="Helical" evidence="1">
    <location>
        <begin position="60"/>
        <end position="87"/>
    </location>
</feature>
<evidence type="ECO:0000313" key="2">
    <source>
        <dbReference type="EMBL" id="OHA34411.1"/>
    </source>
</evidence>
<keyword evidence="1" id="KW-0472">Membrane</keyword>
<name>A0A1G2NG89_9BACT</name>
<organism evidence="2 3">
    <name type="scientific">Candidatus Taylorbacteria bacterium RIFCSPLOWO2_01_FULL_48_100</name>
    <dbReference type="NCBI Taxonomy" id="1802322"/>
    <lineage>
        <taxon>Bacteria</taxon>
        <taxon>Candidatus Tayloriibacteriota</taxon>
    </lineage>
</organism>
<accession>A0A1G2NG89</accession>
<reference evidence="2 3" key="1">
    <citation type="journal article" date="2016" name="Nat. Commun.">
        <title>Thousands of microbial genomes shed light on interconnected biogeochemical processes in an aquifer system.</title>
        <authorList>
            <person name="Anantharaman K."/>
            <person name="Brown C.T."/>
            <person name="Hug L.A."/>
            <person name="Sharon I."/>
            <person name="Castelle C.J."/>
            <person name="Probst A.J."/>
            <person name="Thomas B.C."/>
            <person name="Singh A."/>
            <person name="Wilkins M.J."/>
            <person name="Karaoz U."/>
            <person name="Brodie E.L."/>
            <person name="Williams K.H."/>
            <person name="Hubbard S.S."/>
            <person name="Banfield J.F."/>
        </authorList>
    </citation>
    <scope>NUCLEOTIDE SEQUENCE [LARGE SCALE GENOMIC DNA]</scope>
</reference>
<proteinExistence type="predicted"/>
<keyword evidence="1" id="KW-0812">Transmembrane</keyword>
<evidence type="ECO:0000256" key="1">
    <source>
        <dbReference type="SAM" id="Phobius"/>
    </source>
</evidence>
<comment type="caution">
    <text evidence="2">The sequence shown here is derived from an EMBL/GenBank/DDBJ whole genome shotgun (WGS) entry which is preliminary data.</text>
</comment>
<dbReference type="Proteomes" id="UP000177797">
    <property type="component" value="Unassembled WGS sequence"/>
</dbReference>
<gene>
    <name evidence="2" type="ORF">A2938_00990</name>
</gene>